<dbReference type="GO" id="GO:0004356">
    <property type="term" value="F:glutamine synthetase activity"/>
    <property type="evidence" value="ECO:0007669"/>
    <property type="project" value="UniProtKB-EC"/>
</dbReference>
<keyword evidence="8" id="KW-0067">ATP-binding</keyword>
<keyword evidence="12" id="KW-1185">Reference proteome</keyword>
<evidence type="ECO:0000256" key="3">
    <source>
        <dbReference type="ARBA" id="ARBA00011823"/>
    </source>
</evidence>
<dbReference type="PANTHER" id="PTHR20852">
    <property type="entry name" value="GLUTAMINE SYNTHETASE"/>
    <property type="match status" value="1"/>
</dbReference>
<dbReference type="FunFam" id="3.30.590.10:FF:000011">
    <property type="entry name" value="Glutamine synthetase"/>
    <property type="match status" value="1"/>
</dbReference>
<evidence type="ECO:0000256" key="10">
    <source>
        <dbReference type="ARBA" id="ARBA00049436"/>
    </source>
</evidence>
<keyword evidence="6" id="KW-0436">Ligase</keyword>
<dbReference type="InterPro" id="IPR014746">
    <property type="entry name" value="Gln_synth/guanido_kin_cat_dom"/>
</dbReference>
<dbReference type="SUPFAM" id="SSF55931">
    <property type="entry name" value="Glutamine synthetase/guanido kinase"/>
    <property type="match status" value="1"/>
</dbReference>
<evidence type="ECO:0000256" key="8">
    <source>
        <dbReference type="ARBA" id="ARBA00022840"/>
    </source>
</evidence>
<comment type="caution">
    <text evidence="11">The sequence shown here is derived from an EMBL/GenBank/DDBJ whole genome shotgun (WGS) entry which is preliminary data.</text>
</comment>
<dbReference type="GO" id="GO:0005737">
    <property type="term" value="C:cytoplasm"/>
    <property type="evidence" value="ECO:0007669"/>
    <property type="project" value="UniProtKB-SubCell"/>
</dbReference>
<accession>A0A8T2WR31</accession>
<evidence type="ECO:0000313" key="12">
    <source>
        <dbReference type="Proteomes" id="UP000807159"/>
    </source>
</evidence>
<comment type="subunit">
    <text evidence="3">Homooctamer.</text>
</comment>
<organism evidence="11 12">
    <name type="scientific">Populus deltoides</name>
    <name type="common">Eastern poplar</name>
    <name type="synonym">Eastern cottonwood</name>
    <dbReference type="NCBI Taxonomy" id="3696"/>
    <lineage>
        <taxon>Eukaryota</taxon>
        <taxon>Viridiplantae</taxon>
        <taxon>Streptophyta</taxon>
        <taxon>Embryophyta</taxon>
        <taxon>Tracheophyta</taxon>
        <taxon>Spermatophyta</taxon>
        <taxon>Magnoliopsida</taxon>
        <taxon>eudicotyledons</taxon>
        <taxon>Gunneridae</taxon>
        <taxon>Pentapetalae</taxon>
        <taxon>rosids</taxon>
        <taxon>fabids</taxon>
        <taxon>Malpighiales</taxon>
        <taxon>Salicaceae</taxon>
        <taxon>Saliceae</taxon>
        <taxon>Populus</taxon>
    </lineage>
</organism>
<evidence type="ECO:0000256" key="6">
    <source>
        <dbReference type="ARBA" id="ARBA00022598"/>
    </source>
</evidence>
<dbReference type="PANTHER" id="PTHR20852:SF110">
    <property type="entry name" value="GLUTAMINE SYNTHETASE"/>
    <property type="match status" value="1"/>
</dbReference>
<keyword evidence="5" id="KW-0963">Cytoplasm</keyword>
<dbReference type="EMBL" id="JACEGQ020000017">
    <property type="protein sequence ID" value="KAH8483298.1"/>
    <property type="molecule type" value="Genomic_DNA"/>
</dbReference>
<comment type="subcellular location">
    <subcellularLocation>
        <location evidence="1">Cytoplasm</location>
    </subcellularLocation>
</comment>
<reference evidence="11" key="1">
    <citation type="journal article" date="2021" name="J. Hered.">
        <title>Genome Assembly of Salicaceae Populus deltoides (Eastern Cottonwood) I-69 Based on Nanopore Sequencing and Hi-C Technologies.</title>
        <authorList>
            <person name="Bai S."/>
            <person name="Wu H."/>
            <person name="Zhang J."/>
            <person name="Pan Z."/>
            <person name="Zhao W."/>
            <person name="Li Z."/>
            <person name="Tong C."/>
        </authorList>
    </citation>
    <scope>NUCLEOTIDE SEQUENCE</scope>
    <source>
        <tissue evidence="11">Leaf</tissue>
    </source>
</reference>
<dbReference type="GO" id="GO:0005524">
    <property type="term" value="F:ATP binding"/>
    <property type="evidence" value="ECO:0007669"/>
    <property type="project" value="UniProtKB-KW"/>
</dbReference>
<protein>
    <recommendedName>
        <fullName evidence="4">glutamine synthetase</fullName>
        <ecNumber evidence="4">6.3.1.2</ecNumber>
    </recommendedName>
    <alternativeName>
        <fullName evidence="9">Glutamate--ammonia ligase</fullName>
    </alternativeName>
</protein>
<dbReference type="Proteomes" id="UP000807159">
    <property type="component" value="Chromosome 17"/>
</dbReference>
<name>A0A8T2WR31_POPDE</name>
<comment type="similarity">
    <text evidence="2">Belongs to the glutamine synthetase family.</text>
</comment>
<evidence type="ECO:0000256" key="1">
    <source>
        <dbReference type="ARBA" id="ARBA00004496"/>
    </source>
</evidence>
<proteinExistence type="inferred from homology"/>
<evidence type="ECO:0000256" key="7">
    <source>
        <dbReference type="ARBA" id="ARBA00022741"/>
    </source>
</evidence>
<dbReference type="Gene3D" id="3.30.590.10">
    <property type="entry name" value="Glutamine synthetase/guanido kinase, catalytic domain"/>
    <property type="match status" value="1"/>
</dbReference>
<evidence type="ECO:0000256" key="9">
    <source>
        <dbReference type="ARBA" id="ARBA00030668"/>
    </source>
</evidence>
<gene>
    <name evidence="11" type="ORF">H0E87_027903</name>
</gene>
<sequence length="159" mass="17487">MDTSYFCVNSSLKGSSGVLLTISHLLHWLPQSSSQGQYHCGVGVDKAFGPDIVDAHFKACLHEGINISGINGEVMPGQVGLLVCISAGDELWAAWHILERIIEVAGVVLPFDPKPFQKSDLRILHIFSTKSMRNKGGYEVIKKAVEKRGLRHIKRLQPV</sequence>
<dbReference type="InterPro" id="IPR050292">
    <property type="entry name" value="Glutamine_Synthetase"/>
</dbReference>
<keyword evidence="7" id="KW-0547">Nucleotide-binding</keyword>
<evidence type="ECO:0000256" key="4">
    <source>
        <dbReference type="ARBA" id="ARBA00012937"/>
    </source>
</evidence>
<dbReference type="EC" id="6.3.1.2" evidence="4"/>
<dbReference type="GO" id="GO:0006542">
    <property type="term" value="P:glutamine biosynthetic process"/>
    <property type="evidence" value="ECO:0007669"/>
    <property type="project" value="TreeGrafter"/>
</dbReference>
<evidence type="ECO:0000256" key="2">
    <source>
        <dbReference type="ARBA" id="ARBA00009897"/>
    </source>
</evidence>
<evidence type="ECO:0000256" key="5">
    <source>
        <dbReference type="ARBA" id="ARBA00022490"/>
    </source>
</evidence>
<dbReference type="AlphaFoldDB" id="A0A8T2WR31"/>
<evidence type="ECO:0000313" key="11">
    <source>
        <dbReference type="EMBL" id="KAH8483298.1"/>
    </source>
</evidence>
<comment type="catalytic activity">
    <reaction evidence="10">
        <text>L-glutamate + NH4(+) + ATP = L-glutamine + ADP + phosphate + H(+)</text>
        <dbReference type="Rhea" id="RHEA:16169"/>
        <dbReference type="ChEBI" id="CHEBI:15378"/>
        <dbReference type="ChEBI" id="CHEBI:28938"/>
        <dbReference type="ChEBI" id="CHEBI:29985"/>
        <dbReference type="ChEBI" id="CHEBI:30616"/>
        <dbReference type="ChEBI" id="CHEBI:43474"/>
        <dbReference type="ChEBI" id="CHEBI:58359"/>
        <dbReference type="ChEBI" id="CHEBI:456216"/>
        <dbReference type="EC" id="6.3.1.2"/>
    </reaction>
</comment>